<keyword evidence="10" id="KW-1185">Reference proteome</keyword>
<dbReference type="CDD" id="cd06261">
    <property type="entry name" value="TM_PBP2"/>
    <property type="match status" value="1"/>
</dbReference>
<comment type="caution">
    <text evidence="9">The sequence shown here is derived from an EMBL/GenBank/DDBJ whole genome shotgun (WGS) entry which is preliminary data.</text>
</comment>
<evidence type="ECO:0000313" key="10">
    <source>
        <dbReference type="Proteomes" id="UP001156389"/>
    </source>
</evidence>
<evidence type="ECO:0000256" key="3">
    <source>
        <dbReference type="ARBA" id="ARBA00022475"/>
    </source>
</evidence>
<accession>A0ABT2K4R1</accession>
<evidence type="ECO:0000313" key="9">
    <source>
        <dbReference type="EMBL" id="MCT2594619.1"/>
    </source>
</evidence>
<keyword evidence="6 7" id="KW-0472">Membrane</keyword>
<dbReference type="PANTHER" id="PTHR43386">
    <property type="entry name" value="OLIGOPEPTIDE TRANSPORT SYSTEM PERMEASE PROTEIN APPC"/>
    <property type="match status" value="1"/>
</dbReference>
<dbReference type="EMBL" id="JAJAGO010000023">
    <property type="protein sequence ID" value="MCT2594619.1"/>
    <property type="molecule type" value="Genomic_DNA"/>
</dbReference>
<feature type="transmembrane region" description="Helical" evidence="7">
    <location>
        <begin position="100"/>
        <end position="121"/>
    </location>
</feature>
<dbReference type="InterPro" id="IPR000515">
    <property type="entry name" value="MetI-like"/>
</dbReference>
<dbReference type="InterPro" id="IPR035906">
    <property type="entry name" value="MetI-like_sf"/>
</dbReference>
<feature type="transmembrane region" description="Helical" evidence="7">
    <location>
        <begin position="133"/>
        <end position="153"/>
    </location>
</feature>
<comment type="similarity">
    <text evidence="7">Belongs to the binding-protein-dependent transport system permease family.</text>
</comment>
<sequence length="315" mass="34007">MTTEQTKPEAAGKTGRTSMLALLRKDRMASAAALVLLLVGLCALLAPPLLGDLARDQNLRAVNLRPFSIDDGWEFVLGSDSLGRSVLARLAVAAGTTMSVAVPAVLLSLVIGSVWGMWAGFHRGWRESVSMRIADVILSFPSLLLAVVVLYVFDPSVANIVAVLAVARIPIYLRTARAESAELRSRLFVDAARTFGTRDWATIRRHVAPIVLPTLLTVAAVDFCFVMLTESSLSFLGIGIQPPDMSWGLMVAQGRQELQTAWWIAVFPGLAIILTTVSATLLAAWARIAGDPAQRWRLTAPKRGRLGRRGGKEQA</sequence>
<feature type="domain" description="ABC transmembrane type-1" evidence="8">
    <location>
        <begin position="94"/>
        <end position="283"/>
    </location>
</feature>
<feature type="transmembrane region" description="Helical" evidence="7">
    <location>
        <begin position="210"/>
        <end position="240"/>
    </location>
</feature>
<protein>
    <submittedName>
        <fullName evidence="9">ABC transporter permease</fullName>
    </submittedName>
</protein>
<evidence type="ECO:0000256" key="7">
    <source>
        <dbReference type="RuleBase" id="RU363032"/>
    </source>
</evidence>
<gene>
    <name evidence="9" type="ORF">LHJ74_32715</name>
</gene>
<dbReference type="Gene3D" id="1.10.3720.10">
    <property type="entry name" value="MetI-like"/>
    <property type="match status" value="1"/>
</dbReference>
<evidence type="ECO:0000256" key="1">
    <source>
        <dbReference type="ARBA" id="ARBA00004651"/>
    </source>
</evidence>
<dbReference type="Pfam" id="PF00528">
    <property type="entry name" value="BPD_transp_1"/>
    <property type="match status" value="1"/>
</dbReference>
<keyword evidence="2 7" id="KW-0813">Transport</keyword>
<dbReference type="Proteomes" id="UP001156389">
    <property type="component" value="Unassembled WGS sequence"/>
</dbReference>
<name>A0ABT2K4R1_9ACTN</name>
<keyword evidence="5 7" id="KW-1133">Transmembrane helix</keyword>
<dbReference type="InterPro" id="IPR050366">
    <property type="entry name" value="BP-dependent_transpt_permease"/>
</dbReference>
<dbReference type="SUPFAM" id="SSF161098">
    <property type="entry name" value="MetI-like"/>
    <property type="match status" value="1"/>
</dbReference>
<evidence type="ECO:0000256" key="2">
    <source>
        <dbReference type="ARBA" id="ARBA00022448"/>
    </source>
</evidence>
<comment type="subcellular location">
    <subcellularLocation>
        <location evidence="1 7">Cell membrane</location>
        <topology evidence="1 7">Multi-pass membrane protein</topology>
    </subcellularLocation>
</comment>
<dbReference type="PROSITE" id="PS50928">
    <property type="entry name" value="ABC_TM1"/>
    <property type="match status" value="1"/>
</dbReference>
<keyword evidence="4 7" id="KW-0812">Transmembrane</keyword>
<evidence type="ECO:0000259" key="8">
    <source>
        <dbReference type="PROSITE" id="PS50928"/>
    </source>
</evidence>
<evidence type="ECO:0000256" key="4">
    <source>
        <dbReference type="ARBA" id="ARBA00022692"/>
    </source>
</evidence>
<dbReference type="PANTHER" id="PTHR43386:SF1">
    <property type="entry name" value="D,D-DIPEPTIDE TRANSPORT SYSTEM PERMEASE PROTEIN DDPC-RELATED"/>
    <property type="match status" value="1"/>
</dbReference>
<evidence type="ECO:0000256" key="6">
    <source>
        <dbReference type="ARBA" id="ARBA00023136"/>
    </source>
</evidence>
<feature type="transmembrane region" description="Helical" evidence="7">
    <location>
        <begin position="28"/>
        <end position="50"/>
    </location>
</feature>
<dbReference type="RefSeq" id="WP_260221967.1">
    <property type="nucleotide sequence ID" value="NZ_JAJAGO010000023.1"/>
</dbReference>
<evidence type="ECO:0000256" key="5">
    <source>
        <dbReference type="ARBA" id="ARBA00022989"/>
    </source>
</evidence>
<reference evidence="9 10" key="1">
    <citation type="submission" date="2021-10" db="EMBL/GenBank/DDBJ databases">
        <title>Streptomyces gossypii sp. nov., isolated from soil collected from cotton field.</title>
        <authorList>
            <person name="Ge X."/>
            <person name="Chen X."/>
            <person name="Liu W."/>
        </authorList>
    </citation>
    <scope>NUCLEOTIDE SEQUENCE [LARGE SCALE GENOMIC DNA]</scope>
    <source>
        <strain evidence="9 10">N2-109</strain>
    </source>
</reference>
<organism evidence="9 10">
    <name type="scientific">Streptomyces gossypii</name>
    <dbReference type="NCBI Taxonomy" id="2883101"/>
    <lineage>
        <taxon>Bacteria</taxon>
        <taxon>Bacillati</taxon>
        <taxon>Actinomycetota</taxon>
        <taxon>Actinomycetes</taxon>
        <taxon>Kitasatosporales</taxon>
        <taxon>Streptomycetaceae</taxon>
        <taxon>Streptomyces</taxon>
    </lineage>
</organism>
<feature type="transmembrane region" description="Helical" evidence="7">
    <location>
        <begin position="260"/>
        <end position="285"/>
    </location>
</feature>
<keyword evidence="3" id="KW-1003">Cell membrane</keyword>
<proteinExistence type="inferred from homology"/>